<dbReference type="EMBL" id="JACXVP010000006">
    <property type="protein sequence ID" value="KAG5601392.1"/>
    <property type="molecule type" value="Genomic_DNA"/>
</dbReference>
<evidence type="ECO:0000313" key="2">
    <source>
        <dbReference type="Proteomes" id="UP000824120"/>
    </source>
</evidence>
<protein>
    <submittedName>
        <fullName evidence="1">Uncharacterized protein</fullName>
    </submittedName>
</protein>
<proteinExistence type="predicted"/>
<reference evidence="1 2" key="1">
    <citation type="submission" date="2020-09" db="EMBL/GenBank/DDBJ databases">
        <title>De no assembly of potato wild relative species, Solanum commersonii.</title>
        <authorList>
            <person name="Cho K."/>
        </authorList>
    </citation>
    <scope>NUCLEOTIDE SEQUENCE [LARGE SCALE GENOMIC DNA]</scope>
    <source>
        <strain evidence="1">LZ3.2</strain>
        <tissue evidence="1">Leaf</tissue>
    </source>
</reference>
<comment type="caution">
    <text evidence="1">The sequence shown here is derived from an EMBL/GenBank/DDBJ whole genome shotgun (WGS) entry which is preliminary data.</text>
</comment>
<accession>A0A9J5YNU9</accession>
<dbReference type="AlphaFoldDB" id="A0A9J5YNU9"/>
<organism evidence="1 2">
    <name type="scientific">Solanum commersonii</name>
    <name type="common">Commerson's wild potato</name>
    <name type="synonym">Commerson's nightshade</name>
    <dbReference type="NCBI Taxonomy" id="4109"/>
    <lineage>
        <taxon>Eukaryota</taxon>
        <taxon>Viridiplantae</taxon>
        <taxon>Streptophyta</taxon>
        <taxon>Embryophyta</taxon>
        <taxon>Tracheophyta</taxon>
        <taxon>Spermatophyta</taxon>
        <taxon>Magnoliopsida</taxon>
        <taxon>eudicotyledons</taxon>
        <taxon>Gunneridae</taxon>
        <taxon>Pentapetalae</taxon>
        <taxon>asterids</taxon>
        <taxon>lamiids</taxon>
        <taxon>Solanales</taxon>
        <taxon>Solanaceae</taxon>
        <taxon>Solanoideae</taxon>
        <taxon>Solaneae</taxon>
        <taxon>Solanum</taxon>
    </lineage>
</organism>
<dbReference type="Proteomes" id="UP000824120">
    <property type="component" value="Chromosome 6"/>
</dbReference>
<sequence>MPIGHREFHARRRVFQRSTMRVAMIHPTQKKKSRSFNRSDKGLARVLSLLAVWHKISHNNGLGYLWEVVLWGYYIRGLQ</sequence>
<keyword evidence="2" id="KW-1185">Reference proteome</keyword>
<gene>
    <name evidence="1" type="ORF">H5410_032762</name>
</gene>
<name>A0A9J5YNU9_SOLCO</name>
<evidence type="ECO:0000313" key="1">
    <source>
        <dbReference type="EMBL" id="KAG5601392.1"/>
    </source>
</evidence>